<dbReference type="Proteomes" id="UP000054843">
    <property type="component" value="Unassembled WGS sequence"/>
</dbReference>
<evidence type="ECO:0000313" key="2">
    <source>
        <dbReference type="EMBL" id="KRZ64043.1"/>
    </source>
</evidence>
<proteinExistence type="predicted"/>
<protein>
    <submittedName>
        <fullName evidence="2">Uncharacterized protein</fullName>
    </submittedName>
</protein>
<feature type="coiled-coil region" evidence="1">
    <location>
        <begin position="4"/>
        <end position="38"/>
    </location>
</feature>
<name>A0A0V1LXF0_9BILA</name>
<feature type="non-terminal residue" evidence="2">
    <location>
        <position position="57"/>
    </location>
</feature>
<evidence type="ECO:0000313" key="3">
    <source>
        <dbReference type="Proteomes" id="UP000054843"/>
    </source>
</evidence>
<dbReference type="AlphaFoldDB" id="A0A0V1LXF0"/>
<keyword evidence="3" id="KW-1185">Reference proteome</keyword>
<accession>A0A0V1LXF0</accession>
<reference evidence="2 3" key="1">
    <citation type="submission" date="2015-01" db="EMBL/GenBank/DDBJ databases">
        <title>Evolution of Trichinella species and genotypes.</title>
        <authorList>
            <person name="Korhonen P.K."/>
            <person name="Edoardo P."/>
            <person name="Giuseppe L.R."/>
            <person name="Gasser R.B."/>
        </authorList>
    </citation>
    <scope>NUCLEOTIDE SEQUENCE [LARGE SCALE GENOMIC DNA]</scope>
    <source>
        <strain evidence="2">ISS1980</strain>
    </source>
</reference>
<sequence>LDDLLAKQDLANKLNNEIVEIEKEIEQSEQFFVALKQEHALANQRMEELSKYIFLNG</sequence>
<evidence type="ECO:0000256" key="1">
    <source>
        <dbReference type="SAM" id="Coils"/>
    </source>
</evidence>
<gene>
    <name evidence="2" type="ORF">T10_413</name>
</gene>
<dbReference type="STRING" id="268474.A0A0V1LXF0"/>
<dbReference type="EMBL" id="JYDO01001541">
    <property type="protein sequence ID" value="KRZ64043.1"/>
    <property type="molecule type" value="Genomic_DNA"/>
</dbReference>
<organism evidence="2 3">
    <name type="scientific">Trichinella papuae</name>
    <dbReference type="NCBI Taxonomy" id="268474"/>
    <lineage>
        <taxon>Eukaryota</taxon>
        <taxon>Metazoa</taxon>
        <taxon>Ecdysozoa</taxon>
        <taxon>Nematoda</taxon>
        <taxon>Enoplea</taxon>
        <taxon>Dorylaimia</taxon>
        <taxon>Trichinellida</taxon>
        <taxon>Trichinellidae</taxon>
        <taxon>Trichinella</taxon>
    </lineage>
</organism>
<keyword evidence="1" id="KW-0175">Coiled coil</keyword>
<comment type="caution">
    <text evidence="2">The sequence shown here is derived from an EMBL/GenBank/DDBJ whole genome shotgun (WGS) entry which is preliminary data.</text>
</comment>
<feature type="non-terminal residue" evidence="2">
    <location>
        <position position="1"/>
    </location>
</feature>